<dbReference type="PROSITE" id="PS00086">
    <property type="entry name" value="CYTOCHROME_P450"/>
    <property type="match status" value="1"/>
</dbReference>
<feature type="binding site" description="axial binding residue" evidence="12">
    <location>
        <position position="436"/>
    </location>
    <ligand>
        <name>heme</name>
        <dbReference type="ChEBI" id="CHEBI:30413"/>
    </ligand>
    <ligandPart>
        <name>Fe</name>
        <dbReference type="ChEBI" id="CHEBI:18248"/>
    </ligandPart>
</feature>
<dbReference type="GO" id="GO:0020037">
    <property type="term" value="F:heme binding"/>
    <property type="evidence" value="ECO:0007669"/>
    <property type="project" value="InterPro"/>
</dbReference>
<dbReference type="InterPro" id="IPR017972">
    <property type="entry name" value="Cyt_P450_CS"/>
</dbReference>
<keyword evidence="9 12" id="KW-0408">Iron</keyword>
<evidence type="ECO:0000256" key="13">
    <source>
        <dbReference type="RuleBase" id="RU000461"/>
    </source>
</evidence>
<reference evidence="15 16" key="1">
    <citation type="submission" date="2021-08" db="EMBL/GenBank/DDBJ databases">
        <title>Draft Genome Sequence of Phanerochaete sordida strain YK-624.</title>
        <authorList>
            <person name="Mori T."/>
            <person name="Dohra H."/>
            <person name="Suzuki T."/>
            <person name="Kawagishi H."/>
            <person name="Hirai H."/>
        </authorList>
    </citation>
    <scope>NUCLEOTIDE SEQUENCE [LARGE SCALE GENOMIC DNA]</scope>
    <source>
        <strain evidence="15 16">YK-624</strain>
    </source>
</reference>
<dbReference type="GO" id="GO:0016020">
    <property type="term" value="C:membrane"/>
    <property type="evidence" value="ECO:0007669"/>
    <property type="project" value="UniProtKB-SubCell"/>
</dbReference>
<evidence type="ECO:0000256" key="7">
    <source>
        <dbReference type="ARBA" id="ARBA00022989"/>
    </source>
</evidence>
<sequence length="494" mass="55106">MDISWTEWFLVPLCAFILLVKLVKDAKAASVPTVGPSAPILSYWGALKFITHTRDVLEAGHAKYPGRTFRIATWRRWHYVLPTPAHIDELSRAPEDQLSFMAAANDAFELERMLPTAATENLYHLPIIRTTLTRNLARLQGAMHEEICEAFARCVPVSDEWRAVPALDAMTRIVAQVSARIMVGAPLCHDPELLDMLTNFTTDVATSGLILSMVPGPLKPIVKRAVSNVDANIYRTARVVGPAIEQRRTMMEKYGQAWPERPNDVLQWLMEAAEGEERETRALATRLLLVGFAAIHTTSMKLTYALYRLAANPQYVAPLREEVEACIARDGWSKAALQKMVKVDSFLREVQRVDGLSYLLLVRKAMTDYTFADGTFIPQGSYVSTSSVATHYDDAYYTDATTFAPWRFVGTGGAARSQMIDTGLDYLPFGHGRHVCPGRFFAASELKTILAHLVVTYDVRMESAGGIPPSISIFHATVPSRIAKVVFRKREVEE</sequence>
<keyword evidence="11" id="KW-0472">Membrane</keyword>
<keyword evidence="6 12" id="KW-0479">Metal-binding</keyword>
<accession>A0A9P3LFJ1</accession>
<dbReference type="OrthoDB" id="1844152at2759"/>
<dbReference type="PRINTS" id="PR00465">
    <property type="entry name" value="EP450IV"/>
</dbReference>
<comment type="subcellular location">
    <subcellularLocation>
        <location evidence="2">Membrane</location>
    </subcellularLocation>
</comment>
<keyword evidence="5" id="KW-0812">Transmembrane</keyword>
<evidence type="ECO:0000256" key="1">
    <source>
        <dbReference type="ARBA" id="ARBA00001971"/>
    </source>
</evidence>
<comment type="cofactor">
    <cofactor evidence="1 12">
        <name>heme</name>
        <dbReference type="ChEBI" id="CHEBI:30413"/>
    </cofactor>
</comment>
<dbReference type="Proteomes" id="UP000703269">
    <property type="component" value="Unassembled WGS sequence"/>
</dbReference>
<evidence type="ECO:0000313" key="15">
    <source>
        <dbReference type="EMBL" id="GJE92694.1"/>
    </source>
</evidence>
<evidence type="ECO:0000256" key="10">
    <source>
        <dbReference type="ARBA" id="ARBA00023033"/>
    </source>
</evidence>
<dbReference type="SUPFAM" id="SSF48264">
    <property type="entry name" value="Cytochrome P450"/>
    <property type="match status" value="1"/>
</dbReference>
<evidence type="ECO:0000256" key="12">
    <source>
        <dbReference type="PIRSR" id="PIRSR602403-1"/>
    </source>
</evidence>
<keyword evidence="14" id="KW-0732">Signal</keyword>
<dbReference type="InterPro" id="IPR002403">
    <property type="entry name" value="Cyt_P450_E_grp-IV"/>
</dbReference>
<dbReference type="GO" id="GO:0005506">
    <property type="term" value="F:iron ion binding"/>
    <property type="evidence" value="ECO:0007669"/>
    <property type="project" value="InterPro"/>
</dbReference>
<evidence type="ECO:0000256" key="4">
    <source>
        <dbReference type="ARBA" id="ARBA00022617"/>
    </source>
</evidence>
<keyword evidence="4 12" id="KW-0349">Heme</keyword>
<gene>
    <name evidence="15" type="ORF">PsYK624_088490</name>
</gene>
<evidence type="ECO:0000256" key="11">
    <source>
        <dbReference type="ARBA" id="ARBA00023136"/>
    </source>
</evidence>
<keyword evidence="8 13" id="KW-0560">Oxidoreductase</keyword>
<dbReference type="CDD" id="cd11041">
    <property type="entry name" value="CYP503A1-like"/>
    <property type="match status" value="1"/>
</dbReference>
<dbReference type="Pfam" id="PF00067">
    <property type="entry name" value="p450"/>
    <property type="match status" value="1"/>
</dbReference>
<keyword evidence="16" id="KW-1185">Reference proteome</keyword>
<dbReference type="AlphaFoldDB" id="A0A9P3LFJ1"/>
<comment type="similarity">
    <text evidence="3 13">Belongs to the cytochrome P450 family.</text>
</comment>
<organism evidence="15 16">
    <name type="scientific">Phanerochaete sordida</name>
    <dbReference type="NCBI Taxonomy" id="48140"/>
    <lineage>
        <taxon>Eukaryota</taxon>
        <taxon>Fungi</taxon>
        <taxon>Dikarya</taxon>
        <taxon>Basidiomycota</taxon>
        <taxon>Agaricomycotina</taxon>
        <taxon>Agaricomycetes</taxon>
        <taxon>Polyporales</taxon>
        <taxon>Phanerochaetaceae</taxon>
        <taxon>Phanerochaete</taxon>
    </lineage>
</organism>
<dbReference type="InterPro" id="IPR001128">
    <property type="entry name" value="Cyt_P450"/>
</dbReference>
<evidence type="ECO:0000256" key="8">
    <source>
        <dbReference type="ARBA" id="ARBA00023002"/>
    </source>
</evidence>
<dbReference type="InterPro" id="IPR036396">
    <property type="entry name" value="Cyt_P450_sf"/>
</dbReference>
<evidence type="ECO:0000256" key="9">
    <source>
        <dbReference type="ARBA" id="ARBA00023004"/>
    </source>
</evidence>
<comment type="caution">
    <text evidence="15">The sequence shown here is derived from an EMBL/GenBank/DDBJ whole genome shotgun (WGS) entry which is preliminary data.</text>
</comment>
<keyword evidence="10 13" id="KW-0503">Monooxygenase</keyword>
<evidence type="ECO:0000313" key="16">
    <source>
        <dbReference type="Proteomes" id="UP000703269"/>
    </source>
</evidence>
<dbReference type="GO" id="GO:0004497">
    <property type="term" value="F:monooxygenase activity"/>
    <property type="evidence" value="ECO:0007669"/>
    <property type="project" value="UniProtKB-KW"/>
</dbReference>
<feature type="signal peptide" evidence="14">
    <location>
        <begin position="1"/>
        <end position="28"/>
    </location>
</feature>
<dbReference type="EMBL" id="BPQB01000028">
    <property type="protein sequence ID" value="GJE92694.1"/>
    <property type="molecule type" value="Genomic_DNA"/>
</dbReference>
<dbReference type="PANTHER" id="PTHR46206:SF5">
    <property type="entry name" value="P450, PUTATIVE (EUROFUNG)-RELATED"/>
    <property type="match status" value="1"/>
</dbReference>
<name>A0A9P3LFJ1_9APHY</name>
<evidence type="ECO:0000256" key="2">
    <source>
        <dbReference type="ARBA" id="ARBA00004370"/>
    </source>
</evidence>
<protein>
    <submittedName>
        <fullName evidence="15">Cytochrome P450</fullName>
    </submittedName>
</protein>
<keyword evidence="7" id="KW-1133">Transmembrane helix</keyword>
<proteinExistence type="inferred from homology"/>
<evidence type="ECO:0000256" key="3">
    <source>
        <dbReference type="ARBA" id="ARBA00010617"/>
    </source>
</evidence>
<dbReference type="PRINTS" id="PR00385">
    <property type="entry name" value="P450"/>
</dbReference>
<dbReference type="PANTHER" id="PTHR46206">
    <property type="entry name" value="CYTOCHROME P450"/>
    <property type="match status" value="1"/>
</dbReference>
<evidence type="ECO:0000256" key="6">
    <source>
        <dbReference type="ARBA" id="ARBA00022723"/>
    </source>
</evidence>
<dbReference type="GO" id="GO:0016705">
    <property type="term" value="F:oxidoreductase activity, acting on paired donors, with incorporation or reduction of molecular oxygen"/>
    <property type="evidence" value="ECO:0007669"/>
    <property type="project" value="InterPro"/>
</dbReference>
<dbReference type="Gene3D" id="1.10.630.10">
    <property type="entry name" value="Cytochrome P450"/>
    <property type="match status" value="1"/>
</dbReference>
<feature type="chain" id="PRO_5040388176" evidence="14">
    <location>
        <begin position="29"/>
        <end position="494"/>
    </location>
</feature>
<evidence type="ECO:0000256" key="14">
    <source>
        <dbReference type="SAM" id="SignalP"/>
    </source>
</evidence>
<evidence type="ECO:0000256" key="5">
    <source>
        <dbReference type="ARBA" id="ARBA00022692"/>
    </source>
</evidence>